<evidence type="ECO:0000256" key="11">
    <source>
        <dbReference type="ARBA" id="ARBA00023288"/>
    </source>
</evidence>
<dbReference type="SMART" id="SM00173">
    <property type="entry name" value="RAS"/>
    <property type="match status" value="1"/>
</dbReference>
<evidence type="ECO:0000256" key="1">
    <source>
        <dbReference type="ARBA" id="ARBA00004123"/>
    </source>
</evidence>
<dbReference type="SUPFAM" id="SSF50249">
    <property type="entry name" value="Nucleic acid-binding proteins"/>
    <property type="match status" value="2"/>
</dbReference>
<dbReference type="SMART" id="SM00350">
    <property type="entry name" value="MCM"/>
    <property type="match status" value="2"/>
</dbReference>
<dbReference type="Pfam" id="PF00493">
    <property type="entry name" value="MCM"/>
    <property type="match status" value="2"/>
</dbReference>
<dbReference type="PROSITE" id="PS51419">
    <property type="entry name" value="RAB"/>
    <property type="match status" value="1"/>
</dbReference>
<dbReference type="GO" id="GO:0005634">
    <property type="term" value="C:nucleus"/>
    <property type="evidence" value="ECO:0007669"/>
    <property type="project" value="UniProtKB-SubCell"/>
</dbReference>
<keyword evidence="12" id="KW-0131">Cell cycle</keyword>
<dbReference type="InterPro" id="IPR027417">
    <property type="entry name" value="P-loop_NTPase"/>
</dbReference>
<evidence type="ECO:0000256" key="10">
    <source>
        <dbReference type="ARBA" id="ARBA00023242"/>
    </source>
</evidence>
<dbReference type="Pfam" id="PF00071">
    <property type="entry name" value="Ras"/>
    <property type="match status" value="2"/>
</dbReference>
<evidence type="ECO:0000313" key="15">
    <source>
        <dbReference type="EMBL" id="KFD52434.1"/>
    </source>
</evidence>
<comment type="similarity">
    <text evidence="13">Belongs to the MCM family.</text>
</comment>
<keyword evidence="16" id="KW-1185">Reference proteome</keyword>
<dbReference type="InterPro" id="IPR033762">
    <property type="entry name" value="MCM_OB"/>
</dbReference>
<evidence type="ECO:0000256" key="5">
    <source>
        <dbReference type="ARBA" id="ARBA00022741"/>
    </source>
</evidence>
<keyword evidence="4" id="KW-0235">DNA replication</keyword>
<dbReference type="GO" id="GO:0003924">
    <property type="term" value="F:GTPase activity"/>
    <property type="evidence" value="ECO:0007669"/>
    <property type="project" value="InterPro"/>
</dbReference>
<keyword evidence="3" id="KW-0488">Methylation</keyword>
<dbReference type="GO" id="GO:0005524">
    <property type="term" value="F:ATP binding"/>
    <property type="evidence" value="ECO:0007669"/>
    <property type="project" value="UniProtKB-KW"/>
</dbReference>
<dbReference type="GO" id="GO:0042555">
    <property type="term" value="C:MCM complex"/>
    <property type="evidence" value="ECO:0007669"/>
    <property type="project" value="InterPro"/>
</dbReference>
<dbReference type="GO" id="GO:0005525">
    <property type="term" value="F:GTP binding"/>
    <property type="evidence" value="ECO:0007669"/>
    <property type="project" value="InterPro"/>
</dbReference>
<dbReference type="InterPro" id="IPR018525">
    <property type="entry name" value="MCM_CS"/>
</dbReference>
<dbReference type="EMBL" id="KL363227">
    <property type="protein sequence ID" value="KFD52434.1"/>
    <property type="molecule type" value="Genomic_DNA"/>
</dbReference>
<keyword evidence="7" id="KW-0347">Helicase</keyword>
<evidence type="ECO:0000256" key="9">
    <source>
        <dbReference type="ARBA" id="ARBA00023125"/>
    </source>
</evidence>
<dbReference type="GO" id="GO:0006270">
    <property type="term" value="P:DNA replication initiation"/>
    <property type="evidence" value="ECO:0007669"/>
    <property type="project" value="InterPro"/>
</dbReference>
<reference evidence="15 16" key="1">
    <citation type="journal article" date="2014" name="Nat. Genet.">
        <title>Genome and transcriptome of the porcine whipworm Trichuris suis.</title>
        <authorList>
            <person name="Jex A.R."/>
            <person name="Nejsum P."/>
            <person name="Schwarz E.M."/>
            <person name="Hu L."/>
            <person name="Young N.D."/>
            <person name="Hall R.S."/>
            <person name="Korhonen P.K."/>
            <person name="Liao S."/>
            <person name="Thamsborg S."/>
            <person name="Xia J."/>
            <person name="Xu P."/>
            <person name="Wang S."/>
            <person name="Scheerlinck J.P."/>
            <person name="Hofmann A."/>
            <person name="Sternberg P.W."/>
            <person name="Wang J."/>
            <person name="Gasser R.B."/>
        </authorList>
    </citation>
    <scope>NUCLEOTIDE SEQUENCE [LARGE SCALE GENOMIC DNA]</scope>
    <source>
        <strain evidence="15">DCEP-RM93M</strain>
    </source>
</reference>
<dbReference type="PANTHER" id="PTHR11630:SF26">
    <property type="entry name" value="DNA REPLICATION LICENSING FACTOR MCM7"/>
    <property type="match status" value="1"/>
</dbReference>
<dbReference type="InterPro" id="IPR012340">
    <property type="entry name" value="NA-bd_OB-fold"/>
</dbReference>
<gene>
    <name evidence="15" type="ORF">M513_06631</name>
</gene>
<dbReference type="SUPFAM" id="SSF52540">
    <property type="entry name" value="P-loop containing nucleoside triphosphate hydrolases"/>
    <property type="match status" value="3"/>
</dbReference>
<dbReference type="EC" id="3.6.4.12" evidence="2"/>
<dbReference type="InterPro" id="IPR041562">
    <property type="entry name" value="MCM_lid"/>
</dbReference>
<dbReference type="SMART" id="SM00382">
    <property type="entry name" value="AAA"/>
    <property type="match status" value="2"/>
</dbReference>
<protein>
    <recommendedName>
        <fullName evidence="2">DNA helicase</fullName>
        <ecNumber evidence="2">3.6.4.12</ecNumber>
    </recommendedName>
</protein>
<dbReference type="PRINTS" id="PR01657">
    <property type="entry name" value="MCMFAMILY"/>
</dbReference>
<evidence type="ECO:0000256" key="13">
    <source>
        <dbReference type="RuleBase" id="RU004070"/>
    </source>
</evidence>
<keyword evidence="11" id="KW-0449">Lipoprotein</keyword>
<dbReference type="InterPro" id="IPR031327">
    <property type="entry name" value="MCM"/>
</dbReference>
<name>A0A085M5D8_9BILA</name>
<dbReference type="Proteomes" id="UP000030764">
    <property type="component" value="Unassembled WGS sequence"/>
</dbReference>
<dbReference type="PROSITE" id="PS51421">
    <property type="entry name" value="RAS"/>
    <property type="match status" value="1"/>
</dbReference>
<evidence type="ECO:0000256" key="3">
    <source>
        <dbReference type="ARBA" id="ARBA00022481"/>
    </source>
</evidence>
<evidence type="ECO:0000256" key="6">
    <source>
        <dbReference type="ARBA" id="ARBA00022801"/>
    </source>
</evidence>
<dbReference type="CDD" id="cd17758">
    <property type="entry name" value="MCM7"/>
    <property type="match status" value="2"/>
</dbReference>
<keyword evidence="8 13" id="KW-0067">ATP-binding</keyword>
<dbReference type="PROSITE" id="PS51420">
    <property type="entry name" value="RHO"/>
    <property type="match status" value="1"/>
</dbReference>
<dbReference type="FunFam" id="3.40.50.300:FF:003285">
    <property type="entry name" value="Uncharacterized protein"/>
    <property type="match status" value="1"/>
</dbReference>
<dbReference type="GO" id="GO:0051130">
    <property type="term" value="P:positive regulation of cellular component organization"/>
    <property type="evidence" value="ECO:0007669"/>
    <property type="project" value="UniProtKB-ARBA"/>
</dbReference>
<dbReference type="GO" id="GO:0009653">
    <property type="term" value="P:anatomical structure morphogenesis"/>
    <property type="evidence" value="ECO:0007669"/>
    <property type="project" value="UniProtKB-ARBA"/>
</dbReference>
<sequence length="1786" mass="201183">MVLGVNYQAELEKAKEFITEFYVESSRRGKKFIYLEAVTKVASRREQCFVVDLKDVQEFDPDLVDNIVGNTRRYAQIFAEAVDQLIYEAAPDQLPPVKDCYDTYIYHRVTLEKDRQRERNETDKDPKKAFPAELMRRFEVYFKPPNGQEVLSIRQVKAQHVGKLVTVRGIVIRATEVKPLVTVATYICTACGHEIYHPITGPTFIPAEMCPSKECVESRASGRLILQVRGSKIMKFQEIRLQEHPDQVPVGSIPRTLTVQMSGENTRLVAPGDHAQMTGIFLPKLKTGFRQMIQGLLSDTFLELHHCICLSKTNEQVNQSDQQLTEEDIKTMAEEDFYERLTYSIAPEIFGHEDVKKALLLMLVGGVDRNPRGMKIRGSINICLMGDPGVAKSQLLTYVDRLALRSQYTTGRGSSGVGLTAAVVRDPLTGEFTLEGGALVLADQGVCCIDEFDKMLESDRTAIHEVMEQQTVSIAKAGIIATLNARTSILAAANPAYGKYNPKKSVEQNIQLPAALLSRFDLIWLIQDRPDRDNDLKLAKHITYVHAHGQEPPSKFKALDMRLIRAYIALCKRKQPNIPENLSEYLVGTYVELRREAKGNRDATYTSARTLLAILRLSTALARLRLSEMVIEEDVVEACRLMEASKESLRPIRDGRERVIQPVDRVFAILRELACASDGEVSMQEATNHCTRKGNYQLLPHSCSLFWRPSMQTIKCVVVGDGAVGKTCLLISYTTNKFPSEYVPTLVARLHVCMCSCEQKVEDFDEFALVVFKVFDNYAVTVMIGGEPYTLGLFDTAGQEDYDRLRPLSYPQTDVFLVCFSVVSPSSFENVREKWVPEITHHCSKTPFLLAGTQIDLREDSSVIDKLAKNRQKMITYEMGEKLAKELKAVKYVECSALTQKGLKNVFDEAILAALEPPPPEKLLHTTFPSTPLVNCSVLALSSILMYINPTLVISWFSLLFLISSTEACNPAGYGNPYYYGVYQRPYPYYYGNCGGVGPWPCMKRRDGNPGEPQVDFTQNRPSFPGALCFVRIPKAMVLGVNYQAELEKAKEFITEFYVESSRRGKKFIYLEAVTKVASRREQCFVVDLKDVQEFDPDLVDNIVGNTRRYAQIFAEAVDQLIYEAAPDQLPPVKDCYDTYIYHRVTLEKDRQRERNETDKDPKKAFPAELMRRLYVLFLKFERHGNICLSEVYFKPPNGQEVLSIRQVKAQHVGKLVTVRGIVIRATEVKPLVTVATYICTACGHEIYHPITGPTFIPAEMCPSKECVESRASGRLILQVRGSKIMKFQEIRLQEHPDQVPVGSIPRTLTVQMSGENTRLVAPGDHAQMTGIFLPKLKTGFRQMIQGLLSDTFLELHHCICLSKTNEQVNQSDQQLTEEDIKTMAEEDFYERLTYSIAPEIFGHEDVKKALLLMLVGGVDRNPRGMKIRGSINICLMGDPGVAKSQLLTYVDRLALRSQYTTGRGSSGVGLTAAVVRDPLTGEFTLEGGALVLADQGVCCIDEFDKMLESDRTAIHEVMEQQTVSIAKAGIIATLNARTSILAAANPAYGKYNPKKSVEQNIQLPAALLSRFDLIWLIQDRPDRDNDLKLAKHITYVHAHGQEPPSKFKALDMRLIRAYIALCKRKQPNIPENLSEYLVGTYVELRREAKGNRDATYTSARTLLAILRLSTALARLRLSEMVIEEDVVEACRLMEASKESLRPIRDGRERVIQPVDRVFAILRELACASDGEVSMQEATNHCTRKGNYQLLRIDPLVLRDCIEAYQEQGVLMLNENKTKIIFTMNA</sequence>
<dbReference type="PRINTS" id="PR01663">
    <property type="entry name" value="MCMPROTEIN7"/>
</dbReference>
<evidence type="ECO:0000313" key="16">
    <source>
        <dbReference type="Proteomes" id="UP000030764"/>
    </source>
</evidence>
<dbReference type="GO" id="GO:0000727">
    <property type="term" value="P:double-strand break repair via break-induced replication"/>
    <property type="evidence" value="ECO:0007669"/>
    <property type="project" value="TreeGrafter"/>
</dbReference>
<evidence type="ECO:0000256" key="8">
    <source>
        <dbReference type="ARBA" id="ARBA00022840"/>
    </source>
</evidence>
<dbReference type="Gene3D" id="3.30.1640.10">
    <property type="entry name" value="mini-chromosome maintenance (MCM) complex, chain A, domain 1"/>
    <property type="match status" value="2"/>
</dbReference>
<dbReference type="PANTHER" id="PTHR11630">
    <property type="entry name" value="DNA REPLICATION LICENSING FACTOR MCM FAMILY MEMBER"/>
    <property type="match status" value="1"/>
</dbReference>
<proteinExistence type="inferred from homology"/>
<dbReference type="Pfam" id="PF17207">
    <property type="entry name" value="MCM_OB"/>
    <property type="match status" value="2"/>
</dbReference>
<dbReference type="CDD" id="cd01874">
    <property type="entry name" value="Cdc42"/>
    <property type="match status" value="1"/>
</dbReference>
<dbReference type="InterPro" id="IPR001208">
    <property type="entry name" value="MCM_dom"/>
</dbReference>
<evidence type="ECO:0000259" key="14">
    <source>
        <dbReference type="PROSITE" id="PS50051"/>
    </source>
</evidence>
<dbReference type="InterPro" id="IPR027925">
    <property type="entry name" value="MCM_N"/>
</dbReference>
<feature type="domain" description="MCM C-terminal AAA(+) ATPase" evidence="14">
    <location>
        <begin position="1389"/>
        <end position="1594"/>
    </location>
</feature>
<dbReference type="PROSITE" id="PS00847">
    <property type="entry name" value="MCM_1"/>
    <property type="match status" value="2"/>
</dbReference>
<comment type="subcellular location">
    <subcellularLocation>
        <location evidence="1">Nucleus</location>
    </subcellularLocation>
</comment>
<evidence type="ECO:0000256" key="2">
    <source>
        <dbReference type="ARBA" id="ARBA00012551"/>
    </source>
</evidence>
<dbReference type="InterPro" id="IPR037874">
    <property type="entry name" value="Cdc42"/>
</dbReference>
<dbReference type="Gene3D" id="3.40.50.300">
    <property type="entry name" value="P-loop containing nucleotide triphosphate hydrolases"/>
    <property type="match status" value="3"/>
</dbReference>
<dbReference type="Pfam" id="PF14551">
    <property type="entry name" value="MCM_N"/>
    <property type="match status" value="2"/>
</dbReference>
<dbReference type="Gene3D" id="2.20.28.10">
    <property type="match status" value="2"/>
</dbReference>
<dbReference type="FunFam" id="3.40.50.300:FF:000288">
    <property type="entry name" value="DNA replication licensing factor MCM7"/>
    <property type="match status" value="2"/>
</dbReference>
<keyword evidence="5 13" id="KW-0547">Nucleotide-binding</keyword>
<organism evidence="15 16">
    <name type="scientific">Trichuris suis</name>
    <name type="common">pig whipworm</name>
    <dbReference type="NCBI Taxonomy" id="68888"/>
    <lineage>
        <taxon>Eukaryota</taxon>
        <taxon>Metazoa</taxon>
        <taxon>Ecdysozoa</taxon>
        <taxon>Nematoda</taxon>
        <taxon>Enoplea</taxon>
        <taxon>Dorylaimia</taxon>
        <taxon>Trichinellida</taxon>
        <taxon>Trichuridae</taxon>
        <taxon>Trichuris</taxon>
    </lineage>
</organism>
<keyword evidence="6" id="KW-0378">Hydrolase</keyword>
<keyword evidence="10" id="KW-0539">Nucleus</keyword>
<accession>A0A085M5D8</accession>
<dbReference type="GO" id="GO:0003697">
    <property type="term" value="F:single-stranded DNA binding"/>
    <property type="evidence" value="ECO:0007669"/>
    <property type="project" value="TreeGrafter"/>
</dbReference>
<dbReference type="InterPro" id="IPR005225">
    <property type="entry name" value="Small_GTP-bd"/>
</dbReference>
<dbReference type="GO" id="GO:0017116">
    <property type="term" value="F:single-stranded DNA helicase activity"/>
    <property type="evidence" value="ECO:0007669"/>
    <property type="project" value="TreeGrafter"/>
</dbReference>
<dbReference type="SMART" id="SM00175">
    <property type="entry name" value="RAB"/>
    <property type="match status" value="1"/>
</dbReference>
<dbReference type="InterPro" id="IPR003593">
    <property type="entry name" value="AAA+_ATPase"/>
</dbReference>
<keyword evidence="9 13" id="KW-0238">DNA-binding</keyword>
<dbReference type="Gene3D" id="2.40.50.140">
    <property type="entry name" value="Nucleic acid-binding proteins"/>
    <property type="match status" value="2"/>
</dbReference>
<dbReference type="GO" id="GO:0006271">
    <property type="term" value="P:DNA strand elongation involved in DNA replication"/>
    <property type="evidence" value="ECO:0007669"/>
    <property type="project" value="TreeGrafter"/>
</dbReference>
<dbReference type="PROSITE" id="PS50051">
    <property type="entry name" value="MCM_2"/>
    <property type="match status" value="2"/>
</dbReference>
<dbReference type="Pfam" id="PF17855">
    <property type="entry name" value="MCM_lid"/>
    <property type="match status" value="2"/>
</dbReference>
<dbReference type="InterPro" id="IPR008050">
    <property type="entry name" value="MCM7"/>
</dbReference>
<evidence type="ECO:0000256" key="7">
    <source>
        <dbReference type="ARBA" id="ARBA00022806"/>
    </source>
</evidence>
<dbReference type="InterPro" id="IPR001806">
    <property type="entry name" value="Small_GTPase"/>
</dbReference>
<dbReference type="NCBIfam" id="TIGR00231">
    <property type="entry name" value="small_GTP"/>
    <property type="match status" value="1"/>
</dbReference>
<feature type="domain" description="MCM C-terminal AAA(+) ATPase" evidence="14">
    <location>
        <begin position="337"/>
        <end position="542"/>
    </location>
</feature>
<dbReference type="SMART" id="SM00174">
    <property type="entry name" value="RHO"/>
    <property type="match status" value="1"/>
</dbReference>
<evidence type="ECO:0000256" key="12">
    <source>
        <dbReference type="ARBA" id="ARBA00023306"/>
    </source>
</evidence>
<evidence type="ECO:0000256" key="4">
    <source>
        <dbReference type="ARBA" id="ARBA00022705"/>
    </source>
</evidence>